<keyword evidence="4" id="KW-1185">Reference proteome</keyword>
<dbReference type="InterPro" id="IPR023213">
    <property type="entry name" value="CAT-like_dom_sf"/>
</dbReference>
<comment type="similarity">
    <text evidence="1">Belongs to the plant acyltransferase family.</text>
</comment>
<dbReference type="RefSeq" id="XP_008453952.2">
    <property type="nucleotide sequence ID" value="XM_008455730.3"/>
</dbReference>
<name>A0A1S3BWZ0_CUCME</name>
<dbReference type="Gene3D" id="3.30.559.10">
    <property type="entry name" value="Chloramphenicol acetyltransferase-like domain"/>
    <property type="match status" value="2"/>
</dbReference>
<evidence type="ECO:0000256" key="3">
    <source>
        <dbReference type="ARBA" id="ARBA00023315"/>
    </source>
</evidence>
<evidence type="ECO:0000256" key="2">
    <source>
        <dbReference type="ARBA" id="ARBA00022679"/>
    </source>
</evidence>
<dbReference type="GeneID" id="103494520"/>
<proteinExistence type="inferred from homology"/>
<dbReference type="Pfam" id="PF02458">
    <property type="entry name" value="Transferase"/>
    <property type="match status" value="1"/>
</dbReference>
<evidence type="ECO:0000256" key="1">
    <source>
        <dbReference type="ARBA" id="ARBA00009861"/>
    </source>
</evidence>
<organism evidence="4 5">
    <name type="scientific">Cucumis melo</name>
    <name type="common">Muskmelon</name>
    <dbReference type="NCBI Taxonomy" id="3656"/>
    <lineage>
        <taxon>Eukaryota</taxon>
        <taxon>Viridiplantae</taxon>
        <taxon>Streptophyta</taxon>
        <taxon>Embryophyta</taxon>
        <taxon>Tracheophyta</taxon>
        <taxon>Spermatophyta</taxon>
        <taxon>Magnoliopsida</taxon>
        <taxon>eudicotyledons</taxon>
        <taxon>Gunneridae</taxon>
        <taxon>Pentapetalae</taxon>
        <taxon>rosids</taxon>
        <taxon>fabids</taxon>
        <taxon>Cucurbitales</taxon>
        <taxon>Cucurbitaceae</taxon>
        <taxon>Benincaseae</taxon>
        <taxon>Cucumis</taxon>
    </lineage>
</organism>
<dbReference type="PANTHER" id="PTHR31623:SF110">
    <property type="entry name" value="VINORINE SYNTHASE-LIKE"/>
    <property type="match status" value="1"/>
</dbReference>
<protein>
    <submittedName>
        <fullName evidence="5">Stemmadenine O-acetyltransferase-like</fullName>
    </submittedName>
</protein>
<dbReference type="PANTHER" id="PTHR31623">
    <property type="entry name" value="F21J9.9"/>
    <property type="match status" value="1"/>
</dbReference>
<dbReference type="Gramene" id="MELO3C017691.2.1">
    <property type="protein sequence ID" value="MELO3C017691.2.1"/>
    <property type="gene ID" value="MELO3C017691.2"/>
</dbReference>
<dbReference type="AlphaFoldDB" id="A0A1S3BWZ0"/>
<evidence type="ECO:0000313" key="5">
    <source>
        <dbReference type="RefSeq" id="XP_008453952.2"/>
    </source>
</evidence>
<keyword evidence="3" id="KW-0012">Acyltransferase</keyword>
<dbReference type="eggNOG" id="ENOG502SI0I">
    <property type="taxonomic scope" value="Eukaryota"/>
</dbReference>
<keyword evidence="2" id="KW-0808">Transferase</keyword>
<dbReference type="GO" id="GO:0016746">
    <property type="term" value="F:acyltransferase activity"/>
    <property type="evidence" value="ECO:0007669"/>
    <property type="project" value="UniProtKB-KW"/>
</dbReference>
<dbReference type="KEGG" id="cmo:103494520"/>
<gene>
    <name evidence="5" type="primary">LOC103494520</name>
</gene>
<dbReference type="Proteomes" id="UP001652600">
    <property type="component" value="Chromosome 7"/>
</dbReference>
<evidence type="ECO:0000313" key="4">
    <source>
        <dbReference type="Proteomes" id="UP001652600"/>
    </source>
</evidence>
<reference evidence="5" key="1">
    <citation type="submission" date="2025-08" db="UniProtKB">
        <authorList>
            <consortium name="RefSeq"/>
        </authorList>
    </citation>
    <scope>IDENTIFICATION</scope>
    <source>
        <tissue evidence="5">Stem</tissue>
    </source>
</reference>
<dbReference type="InParanoid" id="A0A1S3BWZ0"/>
<sequence length="461" mass="51672">MEVEIISSETIKPSSFPQSLHLKSFKLSVLDQLSPFSYTSLVFFYTLNNEESNYDTLHYLSQPLKTSLSKALSDFYLLAGTIKDNKQILADGVGALYRVARVHGAMSKFFNQPSFESLSQLLPFRSVQIMPSSTMEAICPQVAVQLNAFNGGGVAVGVCFLHKIIDGTTLSGFLRRWATVAGGTAAEEKGGEGVAEYKAGAEAFPGRDSLFLGNSWLSKGYSPFVGEGIRIKRRRFVFEGDAILELKEELMKWKNVTNPTSVELVTAFIWKYMMIAARQRSSGSQRTSSVLTHAVDLRRRMAPPLPPTSMGNIFWSAVAHYDSMDAEIELSKLVNLLRQSFAEIDDKFIQEMEGEEGFQTISKWFMRMQELYSSKPYSYGFTSWRNMGLNEIDFGWGRRPSWVSLAGPENSVLKNIVVLKEDTLGDGIEAWIMLDEDEMNILENDQQFLAFASHNPTIYLG</sequence>
<accession>A0A1S3BWZ0</accession>